<dbReference type="Gene3D" id="3.30.450.40">
    <property type="match status" value="1"/>
</dbReference>
<evidence type="ECO:0000259" key="1">
    <source>
        <dbReference type="PROSITE" id="PS50883"/>
    </source>
</evidence>
<dbReference type="CDD" id="cd01948">
    <property type="entry name" value="EAL"/>
    <property type="match status" value="1"/>
</dbReference>
<dbReference type="Proteomes" id="UP000265614">
    <property type="component" value="Unassembled WGS sequence"/>
</dbReference>
<dbReference type="InterPro" id="IPR029787">
    <property type="entry name" value="Nucleotide_cyclase"/>
</dbReference>
<dbReference type="InterPro" id="IPR043128">
    <property type="entry name" value="Rev_trsase/Diguanyl_cyclase"/>
</dbReference>
<dbReference type="Pfam" id="PF01590">
    <property type="entry name" value="GAF"/>
    <property type="match status" value="1"/>
</dbReference>
<feature type="domain" description="GGDEF" evidence="2">
    <location>
        <begin position="218"/>
        <end position="351"/>
    </location>
</feature>
<dbReference type="InterPro" id="IPR003018">
    <property type="entry name" value="GAF"/>
</dbReference>
<comment type="caution">
    <text evidence="3">The sequence shown here is derived from an EMBL/GenBank/DDBJ whole genome shotgun (WGS) entry which is preliminary data.</text>
</comment>
<feature type="domain" description="EAL" evidence="1">
    <location>
        <begin position="360"/>
        <end position="626"/>
    </location>
</feature>
<gene>
    <name evidence="3" type="ORF">D5H78_00475</name>
</gene>
<dbReference type="AlphaFoldDB" id="A0A3A3YZZ8"/>
<dbReference type="EMBL" id="QZEZ01000001">
    <property type="protein sequence ID" value="RJK97550.1"/>
    <property type="molecule type" value="Genomic_DNA"/>
</dbReference>
<dbReference type="PANTHER" id="PTHR44757">
    <property type="entry name" value="DIGUANYLATE CYCLASE DGCP"/>
    <property type="match status" value="1"/>
</dbReference>
<protein>
    <submittedName>
        <fullName evidence="3">EAL domain-containing protein</fullName>
    </submittedName>
</protein>
<sequence>MSGRPAVDQAALTRVLGEFAATVTGEFDVQDIVRQLAVGVVEVLDVDGAGVMVPAEGELLRFVHATGSRHGSVAQLERVQEVVQDGPCHDAHRDGRVVNIADLPVEGAWPRYMAEAEALGLRAVCAIPLRARGRRWGVMDLYRGSRRRLDEQELQAALMLANLATSYLVVTADRDAARLAQEQLAHRAMHDPLTGLPVRWVFLEQLEHALSRSARVPGRVAVMFLDLDGLKYVNDTYGHEAGDRLLRTCVERVRAALRPTDVVARLGGDEFVVLMEDLEDADVVHGIAQRVLERIAQPYAPDGYVIQPSASIGVALAGEPQQTPDALVARADVAMYQAKQSGRGRYRVFDASSYAADRAQAASLDRLVAALRRPGPPHGRLELHYQPVVDLDAPAGSRTRVHAVEALLRWRHPGQGVLPAGAFLPDAEQGGLLGELGAWVLPTALRQLADWDARLGDAAPRRVFVNVSAQELLGEGFAGRVSAALEAAGLGPHRLTLEITETGLLEDPAAAAAVAAELRAGGCELAIDDFGTGHSSLGRLVAIPATTIKVDRSLVGALAQGEAARAVVAAVLGLGRSLERAVVLEGVEDEAALDELRSLGARLVQGYHLGRPVPPGELEERLTGAAGR</sequence>
<dbReference type="InterPro" id="IPR029016">
    <property type="entry name" value="GAF-like_dom_sf"/>
</dbReference>
<dbReference type="SUPFAM" id="SSF55781">
    <property type="entry name" value="GAF domain-like"/>
    <property type="match status" value="1"/>
</dbReference>
<proteinExistence type="predicted"/>
<dbReference type="InterPro" id="IPR052155">
    <property type="entry name" value="Biofilm_reg_signaling"/>
</dbReference>
<dbReference type="RefSeq" id="WP_119948449.1">
    <property type="nucleotide sequence ID" value="NZ_QZEZ01000001.1"/>
</dbReference>
<dbReference type="PROSITE" id="PS50887">
    <property type="entry name" value="GGDEF"/>
    <property type="match status" value="1"/>
</dbReference>
<dbReference type="InterPro" id="IPR035919">
    <property type="entry name" value="EAL_sf"/>
</dbReference>
<dbReference type="NCBIfam" id="TIGR00254">
    <property type="entry name" value="GGDEF"/>
    <property type="match status" value="1"/>
</dbReference>
<dbReference type="Pfam" id="PF00990">
    <property type="entry name" value="GGDEF"/>
    <property type="match status" value="1"/>
</dbReference>
<dbReference type="InterPro" id="IPR001633">
    <property type="entry name" value="EAL_dom"/>
</dbReference>
<dbReference type="Gene3D" id="3.30.70.270">
    <property type="match status" value="1"/>
</dbReference>
<dbReference type="SMART" id="SM00052">
    <property type="entry name" value="EAL"/>
    <property type="match status" value="1"/>
</dbReference>
<evidence type="ECO:0000313" key="3">
    <source>
        <dbReference type="EMBL" id="RJK97550.1"/>
    </source>
</evidence>
<dbReference type="SMART" id="SM00065">
    <property type="entry name" value="GAF"/>
    <property type="match status" value="1"/>
</dbReference>
<reference evidence="3 4" key="1">
    <citation type="submission" date="2018-09" db="EMBL/GenBank/DDBJ databases">
        <title>YIM 75000 draft genome.</title>
        <authorList>
            <person name="Tang S."/>
            <person name="Feng Y."/>
        </authorList>
    </citation>
    <scope>NUCLEOTIDE SEQUENCE [LARGE SCALE GENOMIC DNA]</scope>
    <source>
        <strain evidence="3 4">YIM 75000</strain>
    </source>
</reference>
<dbReference type="InterPro" id="IPR000160">
    <property type="entry name" value="GGDEF_dom"/>
</dbReference>
<dbReference type="OrthoDB" id="23692at2"/>
<evidence type="ECO:0000313" key="4">
    <source>
        <dbReference type="Proteomes" id="UP000265614"/>
    </source>
</evidence>
<name>A0A3A3YZZ8_9ACTN</name>
<keyword evidence="4" id="KW-1185">Reference proteome</keyword>
<dbReference type="PANTHER" id="PTHR44757:SF2">
    <property type="entry name" value="BIOFILM ARCHITECTURE MAINTENANCE PROTEIN MBAA"/>
    <property type="match status" value="1"/>
</dbReference>
<evidence type="ECO:0000259" key="2">
    <source>
        <dbReference type="PROSITE" id="PS50887"/>
    </source>
</evidence>
<dbReference type="SUPFAM" id="SSF141868">
    <property type="entry name" value="EAL domain-like"/>
    <property type="match status" value="1"/>
</dbReference>
<accession>A0A3A3YZZ8</accession>
<dbReference type="PROSITE" id="PS50883">
    <property type="entry name" value="EAL"/>
    <property type="match status" value="1"/>
</dbReference>
<dbReference type="SMART" id="SM00267">
    <property type="entry name" value="GGDEF"/>
    <property type="match status" value="1"/>
</dbReference>
<organism evidence="3 4">
    <name type="scientific">Vallicoccus soli</name>
    <dbReference type="NCBI Taxonomy" id="2339232"/>
    <lineage>
        <taxon>Bacteria</taxon>
        <taxon>Bacillati</taxon>
        <taxon>Actinomycetota</taxon>
        <taxon>Actinomycetes</taxon>
        <taxon>Motilibacterales</taxon>
        <taxon>Vallicoccaceae</taxon>
        <taxon>Vallicoccus</taxon>
    </lineage>
</organism>
<dbReference type="Gene3D" id="3.20.20.450">
    <property type="entry name" value="EAL domain"/>
    <property type="match status" value="1"/>
</dbReference>
<dbReference type="SUPFAM" id="SSF55073">
    <property type="entry name" value="Nucleotide cyclase"/>
    <property type="match status" value="1"/>
</dbReference>
<dbReference type="CDD" id="cd01949">
    <property type="entry name" value="GGDEF"/>
    <property type="match status" value="1"/>
</dbReference>
<dbReference type="Pfam" id="PF00563">
    <property type="entry name" value="EAL"/>
    <property type="match status" value="1"/>
</dbReference>